<evidence type="ECO:0000256" key="5">
    <source>
        <dbReference type="ARBA" id="ARBA00022771"/>
    </source>
</evidence>
<evidence type="ECO:0000256" key="8">
    <source>
        <dbReference type="PROSITE-ProRule" id="PRU00175"/>
    </source>
</evidence>
<keyword evidence="3" id="KW-0808">Transferase</keyword>
<dbReference type="Gene3D" id="3.30.40.10">
    <property type="entry name" value="Zinc/RING finger domain, C3HC4 (zinc finger)"/>
    <property type="match status" value="1"/>
</dbReference>
<comment type="catalytic activity">
    <reaction evidence="1">
        <text>S-ubiquitinyl-[E2 ubiquitin-conjugating enzyme]-L-cysteine + [acceptor protein]-L-lysine = [E2 ubiquitin-conjugating enzyme]-L-cysteine + N(6)-ubiquitinyl-[acceptor protein]-L-lysine.</text>
        <dbReference type="EC" id="2.3.2.27"/>
    </reaction>
</comment>
<keyword evidence="4" id="KW-0479">Metal-binding</keyword>
<dbReference type="PROSITE" id="PS50089">
    <property type="entry name" value="ZF_RING_2"/>
    <property type="match status" value="1"/>
</dbReference>
<reference evidence="12" key="1">
    <citation type="submission" date="2017-02" db="UniProtKB">
        <authorList>
            <consortium name="WormBaseParasite"/>
        </authorList>
    </citation>
    <scope>IDENTIFICATION</scope>
</reference>
<keyword evidence="11" id="KW-1185">Reference proteome</keyword>
<dbReference type="InterPro" id="IPR045191">
    <property type="entry name" value="MBR1/2-like"/>
</dbReference>
<proteinExistence type="predicted"/>
<evidence type="ECO:0000256" key="1">
    <source>
        <dbReference type="ARBA" id="ARBA00000900"/>
    </source>
</evidence>
<evidence type="ECO:0000259" key="10">
    <source>
        <dbReference type="PROSITE" id="PS50089"/>
    </source>
</evidence>
<evidence type="ECO:0000256" key="6">
    <source>
        <dbReference type="ARBA" id="ARBA00022786"/>
    </source>
</evidence>
<evidence type="ECO:0000256" key="7">
    <source>
        <dbReference type="ARBA" id="ARBA00022833"/>
    </source>
</evidence>
<dbReference type="Pfam" id="PF13639">
    <property type="entry name" value="zf-RING_2"/>
    <property type="match status" value="1"/>
</dbReference>
<keyword evidence="7" id="KW-0862">Zinc</keyword>
<evidence type="ECO:0000256" key="3">
    <source>
        <dbReference type="ARBA" id="ARBA00022679"/>
    </source>
</evidence>
<dbReference type="PANTHER" id="PTHR22937">
    <property type="entry name" value="E3 UBIQUITIN-PROTEIN LIGASE RNF165"/>
    <property type="match status" value="1"/>
</dbReference>
<keyword evidence="6" id="KW-0833">Ubl conjugation pathway</keyword>
<dbReference type="PANTHER" id="PTHR22937:SF65">
    <property type="entry name" value="E3 UBIQUITIN-PROTEIN LIGASE ARK2C"/>
    <property type="match status" value="1"/>
</dbReference>
<dbReference type="InterPro" id="IPR001841">
    <property type="entry name" value="Znf_RING"/>
</dbReference>
<accession>A0A0N5AA58</accession>
<dbReference type="GO" id="GO:0061630">
    <property type="term" value="F:ubiquitin protein ligase activity"/>
    <property type="evidence" value="ECO:0007669"/>
    <property type="project" value="UniProtKB-EC"/>
</dbReference>
<dbReference type="Proteomes" id="UP000046393">
    <property type="component" value="Unplaced"/>
</dbReference>
<evidence type="ECO:0000313" key="11">
    <source>
        <dbReference type="Proteomes" id="UP000046393"/>
    </source>
</evidence>
<protein>
    <recommendedName>
        <fullName evidence="2">RING-type E3 ubiquitin transferase</fullName>
        <ecNumber evidence="2">2.3.2.27</ecNumber>
    </recommendedName>
</protein>
<evidence type="ECO:0000313" key="12">
    <source>
        <dbReference type="WBParaSite" id="SMUV_0000102401-mRNA-1"/>
    </source>
</evidence>
<dbReference type="GO" id="GO:0008270">
    <property type="term" value="F:zinc ion binding"/>
    <property type="evidence" value="ECO:0007669"/>
    <property type="project" value="UniProtKB-KW"/>
</dbReference>
<feature type="compositionally biased region" description="Polar residues" evidence="9">
    <location>
        <begin position="199"/>
        <end position="212"/>
    </location>
</feature>
<evidence type="ECO:0000256" key="4">
    <source>
        <dbReference type="ARBA" id="ARBA00022723"/>
    </source>
</evidence>
<organism evidence="11 12">
    <name type="scientific">Syphacia muris</name>
    <dbReference type="NCBI Taxonomy" id="451379"/>
    <lineage>
        <taxon>Eukaryota</taxon>
        <taxon>Metazoa</taxon>
        <taxon>Ecdysozoa</taxon>
        <taxon>Nematoda</taxon>
        <taxon>Chromadorea</taxon>
        <taxon>Rhabditida</taxon>
        <taxon>Spirurina</taxon>
        <taxon>Oxyuridomorpha</taxon>
        <taxon>Oxyuroidea</taxon>
        <taxon>Oxyuridae</taxon>
        <taxon>Syphacia</taxon>
    </lineage>
</organism>
<dbReference type="WBParaSite" id="SMUV_0000102401-mRNA-1">
    <property type="protein sequence ID" value="SMUV_0000102401-mRNA-1"/>
    <property type="gene ID" value="SMUV_0000102401"/>
</dbReference>
<name>A0A0N5AA58_9BILA</name>
<dbReference type="STRING" id="451379.A0A0N5AA58"/>
<feature type="region of interest" description="Disordered" evidence="9">
    <location>
        <begin position="175"/>
        <end position="246"/>
    </location>
</feature>
<evidence type="ECO:0000256" key="2">
    <source>
        <dbReference type="ARBA" id="ARBA00012483"/>
    </source>
</evidence>
<keyword evidence="5 8" id="KW-0863">Zinc-finger</keyword>
<dbReference type="InterPro" id="IPR013083">
    <property type="entry name" value="Znf_RING/FYVE/PHD"/>
</dbReference>
<dbReference type="SMART" id="SM00184">
    <property type="entry name" value="RING"/>
    <property type="match status" value="1"/>
</dbReference>
<feature type="compositionally biased region" description="Low complexity" evidence="9">
    <location>
        <begin position="225"/>
        <end position="236"/>
    </location>
</feature>
<sequence>MLNPVEAINVGRIHTVNVMGIEEVNRHGLIQSNPQLSFVTAPAAIAAAAAVTSAPVTTPASTYMPMPIPGTFESAFTQTNSFATPLVYPTTAYYPAAIPSPSPCTFLTTGPPITAVCHCVYAQPCALHHRPLTYAPRSFPAITGTVASVGLPHPAHTHVPQASGSIPLVQVPVLPSTVSTPNPVRTGDIRPKRPAVHNSGPSSAPSDPTTSIHAPKVRRLSPTDASSISASASASAYQSNLPMSSRSDDTIMNVAPSGSTNFCDCRCRGTTTDCAPCLCHLHCRQHQSYPCMCPSASTRRESEINNPVHDVLLSSRMAQVERERQATSAWFHRQALAPGSLVGVDVVTPRVAPHPFVMLPRSYNHSLMELSMASISYYFVLLQAHDAAVVVGAAPAQSTETLPVGATLDQIQRYSTKHKYVKDCSLPENEQERCTVCLMDFETEDEVRSLRCDHVFHVSCIDRWLIYNKKCPVCRLDLDKA</sequence>
<dbReference type="SUPFAM" id="SSF57850">
    <property type="entry name" value="RING/U-box"/>
    <property type="match status" value="1"/>
</dbReference>
<dbReference type="EC" id="2.3.2.27" evidence="2"/>
<feature type="domain" description="RING-type" evidence="10">
    <location>
        <begin position="434"/>
        <end position="475"/>
    </location>
</feature>
<dbReference type="AlphaFoldDB" id="A0A0N5AA58"/>
<evidence type="ECO:0000256" key="9">
    <source>
        <dbReference type="SAM" id="MobiDB-lite"/>
    </source>
</evidence>